<feature type="transmembrane region" description="Helical" evidence="1">
    <location>
        <begin position="548"/>
        <end position="568"/>
    </location>
</feature>
<feature type="transmembrane region" description="Helical" evidence="1">
    <location>
        <begin position="338"/>
        <end position="358"/>
    </location>
</feature>
<dbReference type="HOGENOM" id="CLU_016958_0_0_11"/>
<evidence type="ECO:0000256" key="1">
    <source>
        <dbReference type="SAM" id="Phobius"/>
    </source>
</evidence>
<feature type="transmembrane region" description="Helical" evidence="1">
    <location>
        <begin position="441"/>
        <end position="463"/>
    </location>
</feature>
<feature type="transmembrane region" description="Helical" evidence="1">
    <location>
        <begin position="378"/>
        <end position="401"/>
    </location>
</feature>
<keyword evidence="1" id="KW-0472">Membrane</keyword>
<evidence type="ECO:0000313" key="2">
    <source>
        <dbReference type="EMBL" id="EHR49082.1"/>
    </source>
</evidence>
<feature type="transmembrane region" description="Helical" evidence="1">
    <location>
        <begin position="30"/>
        <end position="54"/>
    </location>
</feature>
<feature type="transmembrane region" description="Helical" evidence="1">
    <location>
        <begin position="523"/>
        <end position="541"/>
    </location>
</feature>
<gene>
    <name evidence="2" type="ORF">SacmaDRAFT_0786</name>
</gene>
<reference evidence="2 3" key="1">
    <citation type="journal article" date="2012" name="Stand. Genomic Sci.">
        <title>Genome sequence of the ocean sediment bacterium Saccharomonospora marina type strain (XMU15(T)).</title>
        <authorList>
            <person name="Klenk H.P."/>
            <person name="Lu M."/>
            <person name="Lucas S."/>
            <person name="Lapidus A."/>
            <person name="Copeland A."/>
            <person name="Pitluck S."/>
            <person name="Goodwin L.A."/>
            <person name="Han C."/>
            <person name="Tapia R."/>
            <person name="Brambilla E.M."/>
            <person name="Potter G."/>
            <person name="Land M."/>
            <person name="Ivanova N."/>
            <person name="Rohde M."/>
            <person name="Goker M."/>
            <person name="Detter J.C."/>
            <person name="Li W.J."/>
            <person name="Kyrpides N.C."/>
            <person name="Woyke T."/>
        </authorList>
    </citation>
    <scope>NUCLEOTIDE SEQUENCE [LARGE SCALE GENOMIC DNA]</scope>
    <source>
        <strain evidence="2 3">XMU15</strain>
    </source>
</reference>
<feature type="transmembrane region" description="Helical" evidence="1">
    <location>
        <begin position="580"/>
        <end position="600"/>
    </location>
</feature>
<dbReference type="AlphaFoldDB" id="H5X7C1"/>
<feature type="transmembrane region" description="Helical" evidence="1">
    <location>
        <begin position="190"/>
        <end position="210"/>
    </location>
</feature>
<feature type="transmembrane region" description="Helical" evidence="1">
    <location>
        <begin position="408"/>
        <end position="429"/>
    </location>
</feature>
<dbReference type="STRING" id="882083.SacmaDRAFT_0786"/>
<proteinExistence type="predicted"/>
<keyword evidence="1" id="KW-1133">Transmembrane helix</keyword>
<feature type="transmembrane region" description="Helical" evidence="1">
    <location>
        <begin position="484"/>
        <end position="503"/>
    </location>
</feature>
<evidence type="ECO:0000313" key="3">
    <source>
        <dbReference type="Proteomes" id="UP000004926"/>
    </source>
</evidence>
<protein>
    <submittedName>
        <fullName evidence="2">Uncharacterized protein</fullName>
    </submittedName>
</protein>
<organism evidence="2 3">
    <name type="scientific">Saccharomonospora marina XMU15</name>
    <dbReference type="NCBI Taxonomy" id="882083"/>
    <lineage>
        <taxon>Bacteria</taxon>
        <taxon>Bacillati</taxon>
        <taxon>Actinomycetota</taxon>
        <taxon>Actinomycetes</taxon>
        <taxon>Pseudonocardiales</taxon>
        <taxon>Pseudonocardiaceae</taxon>
        <taxon>Saccharomonospora</taxon>
    </lineage>
</organism>
<feature type="transmembrane region" description="Helical" evidence="1">
    <location>
        <begin position="132"/>
        <end position="155"/>
    </location>
</feature>
<dbReference type="EMBL" id="CM001439">
    <property type="protein sequence ID" value="EHR49082.1"/>
    <property type="molecule type" value="Genomic_DNA"/>
</dbReference>
<keyword evidence="1" id="KW-0812">Transmembrane</keyword>
<feature type="transmembrane region" description="Helical" evidence="1">
    <location>
        <begin position="288"/>
        <end position="306"/>
    </location>
</feature>
<name>H5X7C1_9PSEU</name>
<dbReference type="eggNOG" id="ENOG503357X">
    <property type="taxonomic scope" value="Bacteria"/>
</dbReference>
<feature type="transmembrane region" description="Helical" evidence="1">
    <location>
        <begin position="60"/>
        <end position="82"/>
    </location>
</feature>
<accession>H5X7C1</accession>
<feature type="transmembrane region" description="Helical" evidence="1">
    <location>
        <begin position="230"/>
        <end position="249"/>
    </location>
</feature>
<dbReference type="Proteomes" id="UP000004926">
    <property type="component" value="Chromosome"/>
</dbReference>
<feature type="transmembrane region" description="Helical" evidence="1">
    <location>
        <begin position="261"/>
        <end position="282"/>
    </location>
</feature>
<keyword evidence="3" id="KW-1185">Reference proteome</keyword>
<sequence>MIGSSAGDAVVSRVKPSSAAQERSADSATLLSALVVAGLAASLLAAGAAVPVVAGAEPAFASAPLLDVLAFLPVAVAIALVLSSRRAAAAGVLVGAAALAPGRLVLDLQFVADPSMASRPELYMPGDLVTRAPAAGLWLLLAGHLAAAVAGLLALRAVGGKPTLAVGTPASSEPSADSDEEGVQRWRQRWLLVVVVTAVVAACGLLMAPFGSEDVYLLGRNAFEGPAAAMAGHLLLACALPVGAAFLITSSATADFARGGLAGLAVGVTALAAPHVVSGASLEAVDLSSGPVVALAGAAGLLAVAATRPRGRAEAAALTDHDQPGHAPQASVPGQLRLQLVTGILATLTAVVAVIGSFTAQISTGSSVEAPESPARWLLLASGLLVGVLGVTMFVPAVAAAVRPVLSVAWVGVLVAGTAVLDTAITATGVPGTMSAGPGVLWTWLAMFAAVVTACCSAVTGIVERENAEATMVGGAITRAGLNMLTPLAAAAILAVAAFGMPVVVAPDYVEPGLWSDFGTPSWGLLAGAITVLAVLALATISRSARAAGLLVGVAAVLGLRAAALPLGEGHIAGAGAGPGLWLALAGATAAMIAAGIAVADARSARGRADVEGQR</sequence>
<feature type="transmembrane region" description="Helical" evidence="1">
    <location>
        <begin position="89"/>
        <end position="112"/>
    </location>
</feature>